<proteinExistence type="predicted"/>
<evidence type="ECO:0000313" key="2">
    <source>
        <dbReference type="EMBL" id="KAK3349380.1"/>
    </source>
</evidence>
<keyword evidence="1" id="KW-0812">Transmembrane</keyword>
<dbReference type="Proteomes" id="UP001275084">
    <property type="component" value="Unassembled WGS sequence"/>
</dbReference>
<dbReference type="EMBL" id="JAUIQD010000005">
    <property type="protein sequence ID" value="KAK3349380.1"/>
    <property type="molecule type" value="Genomic_DNA"/>
</dbReference>
<reference evidence="2" key="1">
    <citation type="journal article" date="2023" name="Mol. Phylogenet. Evol.">
        <title>Genome-scale phylogeny and comparative genomics of the fungal order Sordariales.</title>
        <authorList>
            <person name="Hensen N."/>
            <person name="Bonometti L."/>
            <person name="Westerberg I."/>
            <person name="Brannstrom I.O."/>
            <person name="Guillou S."/>
            <person name="Cros-Aarteil S."/>
            <person name="Calhoun S."/>
            <person name="Haridas S."/>
            <person name="Kuo A."/>
            <person name="Mondo S."/>
            <person name="Pangilinan J."/>
            <person name="Riley R."/>
            <person name="LaButti K."/>
            <person name="Andreopoulos B."/>
            <person name="Lipzen A."/>
            <person name="Chen C."/>
            <person name="Yan M."/>
            <person name="Daum C."/>
            <person name="Ng V."/>
            <person name="Clum A."/>
            <person name="Steindorff A."/>
            <person name="Ohm R.A."/>
            <person name="Martin F."/>
            <person name="Silar P."/>
            <person name="Natvig D.O."/>
            <person name="Lalanne C."/>
            <person name="Gautier V."/>
            <person name="Ament-Velasquez S.L."/>
            <person name="Kruys A."/>
            <person name="Hutchinson M.I."/>
            <person name="Powell A.J."/>
            <person name="Barry K."/>
            <person name="Miller A.N."/>
            <person name="Grigoriev I.V."/>
            <person name="Debuchy R."/>
            <person name="Gladieux P."/>
            <person name="Hiltunen Thoren M."/>
            <person name="Johannesson H."/>
        </authorList>
    </citation>
    <scope>NUCLEOTIDE SEQUENCE</scope>
    <source>
        <strain evidence="2">CBS 955.72</strain>
    </source>
</reference>
<sequence>MAGGWLAWRWSMILGWIPLVLLLWNPTSCLLMVFFLSSQAISAARSIWSPGVWKRNRIFAWIGSSVHTQWLSGGIPHNSVGRYETHVRFG</sequence>
<feature type="transmembrane region" description="Helical" evidence="1">
    <location>
        <begin position="12"/>
        <end position="36"/>
    </location>
</feature>
<evidence type="ECO:0000256" key="1">
    <source>
        <dbReference type="SAM" id="Phobius"/>
    </source>
</evidence>
<comment type="caution">
    <text evidence="2">The sequence shown here is derived from an EMBL/GenBank/DDBJ whole genome shotgun (WGS) entry which is preliminary data.</text>
</comment>
<accession>A0AAJ0HEM1</accession>
<evidence type="ECO:0000313" key="3">
    <source>
        <dbReference type="Proteomes" id="UP001275084"/>
    </source>
</evidence>
<protein>
    <submittedName>
        <fullName evidence="2">Uncharacterized protein</fullName>
    </submittedName>
</protein>
<keyword evidence="1" id="KW-0472">Membrane</keyword>
<gene>
    <name evidence="2" type="ORF">B0T25DRAFT_547872</name>
</gene>
<keyword evidence="1" id="KW-1133">Transmembrane helix</keyword>
<organism evidence="2 3">
    <name type="scientific">Lasiosphaeria hispida</name>
    <dbReference type="NCBI Taxonomy" id="260671"/>
    <lineage>
        <taxon>Eukaryota</taxon>
        <taxon>Fungi</taxon>
        <taxon>Dikarya</taxon>
        <taxon>Ascomycota</taxon>
        <taxon>Pezizomycotina</taxon>
        <taxon>Sordariomycetes</taxon>
        <taxon>Sordariomycetidae</taxon>
        <taxon>Sordariales</taxon>
        <taxon>Lasiosphaeriaceae</taxon>
        <taxon>Lasiosphaeria</taxon>
    </lineage>
</organism>
<dbReference type="AlphaFoldDB" id="A0AAJ0HEM1"/>
<name>A0AAJ0HEM1_9PEZI</name>
<keyword evidence="3" id="KW-1185">Reference proteome</keyword>
<reference evidence="2" key="2">
    <citation type="submission" date="2023-06" db="EMBL/GenBank/DDBJ databases">
        <authorList>
            <consortium name="Lawrence Berkeley National Laboratory"/>
            <person name="Haridas S."/>
            <person name="Hensen N."/>
            <person name="Bonometti L."/>
            <person name="Westerberg I."/>
            <person name="Brannstrom I.O."/>
            <person name="Guillou S."/>
            <person name="Cros-Aarteil S."/>
            <person name="Calhoun S."/>
            <person name="Kuo A."/>
            <person name="Mondo S."/>
            <person name="Pangilinan J."/>
            <person name="Riley R."/>
            <person name="Labutti K."/>
            <person name="Andreopoulos B."/>
            <person name="Lipzen A."/>
            <person name="Chen C."/>
            <person name="Yanf M."/>
            <person name="Daum C."/>
            <person name="Ng V."/>
            <person name="Clum A."/>
            <person name="Steindorff A."/>
            <person name="Ohm R."/>
            <person name="Martin F."/>
            <person name="Silar P."/>
            <person name="Natvig D."/>
            <person name="Lalanne C."/>
            <person name="Gautier V."/>
            <person name="Ament-Velasquez S.L."/>
            <person name="Kruys A."/>
            <person name="Hutchinson M.I."/>
            <person name="Powell A.J."/>
            <person name="Barry K."/>
            <person name="Miller A.N."/>
            <person name="Grigoriev I.V."/>
            <person name="Debuchy R."/>
            <person name="Gladieux P."/>
            <person name="Thoren M.H."/>
            <person name="Johannesson H."/>
        </authorList>
    </citation>
    <scope>NUCLEOTIDE SEQUENCE</scope>
    <source>
        <strain evidence="2">CBS 955.72</strain>
    </source>
</reference>